<dbReference type="InterPro" id="IPR018484">
    <property type="entry name" value="FGGY_N"/>
</dbReference>
<protein>
    <recommendedName>
        <fullName evidence="8">Carbohydrate kinase</fullName>
    </recommendedName>
</protein>
<evidence type="ECO:0000313" key="6">
    <source>
        <dbReference type="EMBL" id="PKR88754.1"/>
    </source>
</evidence>
<dbReference type="PANTHER" id="PTHR43095:SF5">
    <property type="entry name" value="XYLULOSE KINASE"/>
    <property type="match status" value="1"/>
</dbReference>
<dbReference type="InterPro" id="IPR049382">
    <property type="entry name" value="FGGY_C_2"/>
</dbReference>
<proteinExistence type="inferred from homology"/>
<comment type="caution">
    <text evidence="6">The sequence shown here is derived from an EMBL/GenBank/DDBJ whole genome shotgun (WGS) entry which is preliminary data.</text>
</comment>
<dbReference type="EMBL" id="PJNW01000009">
    <property type="protein sequence ID" value="PKR88754.1"/>
    <property type="molecule type" value="Genomic_DNA"/>
</dbReference>
<dbReference type="SUPFAM" id="SSF53067">
    <property type="entry name" value="Actin-like ATPase domain"/>
    <property type="match status" value="2"/>
</dbReference>
<accession>A0A1I4S8L2</accession>
<dbReference type="RefSeq" id="WP_101289408.1">
    <property type="nucleotide sequence ID" value="NZ_FOUQ01000003.1"/>
</dbReference>
<keyword evidence="3" id="KW-0418">Kinase</keyword>
<dbReference type="GO" id="GO:0016301">
    <property type="term" value="F:kinase activity"/>
    <property type="evidence" value="ECO:0007669"/>
    <property type="project" value="UniProtKB-KW"/>
</dbReference>
<dbReference type="AlphaFoldDB" id="A0A1I4S8L2"/>
<dbReference type="OrthoDB" id="9786272at2"/>
<evidence type="ECO:0000259" key="5">
    <source>
        <dbReference type="Pfam" id="PF21546"/>
    </source>
</evidence>
<reference evidence="6 7" key="1">
    <citation type="submission" date="2017-12" db="EMBL/GenBank/DDBJ databases">
        <title>Anaerobic carbon monoxide metabolism by Pleomorphomonas carboxyditropha sp. nov., a new mesophilic hydrogenogenic carboxidotroph.</title>
        <authorList>
            <person name="Esquivel-Elizondo S."/>
            <person name="Krajmalnik-Brown R."/>
        </authorList>
    </citation>
    <scope>NUCLEOTIDE SEQUENCE [LARGE SCALE GENOMIC DNA]</scope>
    <source>
        <strain evidence="6 7">R5-392</strain>
    </source>
</reference>
<feature type="domain" description="Carbohydrate kinase FGGY C-terminal" evidence="5">
    <location>
        <begin position="251"/>
        <end position="424"/>
    </location>
</feature>
<comment type="similarity">
    <text evidence="1">Belongs to the FGGY kinase family.</text>
</comment>
<dbReference type="Gene3D" id="3.30.420.40">
    <property type="match status" value="2"/>
</dbReference>
<evidence type="ECO:0000256" key="1">
    <source>
        <dbReference type="ARBA" id="ARBA00009156"/>
    </source>
</evidence>
<keyword evidence="7" id="KW-1185">Reference proteome</keyword>
<dbReference type="CDD" id="cd07772">
    <property type="entry name" value="ASKHA_NBD_FGGY_NaCK-like"/>
    <property type="match status" value="1"/>
</dbReference>
<evidence type="ECO:0008006" key="8">
    <source>
        <dbReference type="Google" id="ProtNLM"/>
    </source>
</evidence>
<keyword evidence="2" id="KW-0808">Transferase</keyword>
<dbReference type="GO" id="GO:0005975">
    <property type="term" value="P:carbohydrate metabolic process"/>
    <property type="evidence" value="ECO:0007669"/>
    <property type="project" value="InterPro"/>
</dbReference>
<organism evidence="6 7">
    <name type="scientific">Pleomorphomonas diazotrophica</name>
    <dbReference type="NCBI Taxonomy" id="1166257"/>
    <lineage>
        <taxon>Bacteria</taxon>
        <taxon>Pseudomonadati</taxon>
        <taxon>Pseudomonadota</taxon>
        <taxon>Alphaproteobacteria</taxon>
        <taxon>Hyphomicrobiales</taxon>
        <taxon>Pleomorphomonadaceae</taxon>
        <taxon>Pleomorphomonas</taxon>
    </lineage>
</organism>
<gene>
    <name evidence="6" type="ORF">CXZ10_11540</name>
</gene>
<evidence type="ECO:0000313" key="7">
    <source>
        <dbReference type="Proteomes" id="UP000233491"/>
    </source>
</evidence>
<feature type="domain" description="Carbohydrate kinase FGGY N-terminal" evidence="4">
    <location>
        <begin position="9"/>
        <end position="243"/>
    </location>
</feature>
<dbReference type="Pfam" id="PF00370">
    <property type="entry name" value="FGGY_N"/>
    <property type="match status" value="1"/>
</dbReference>
<evidence type="ECO:0000256" key="2">
    <source>
        <dbReference type="ARBA" id="ARBA00022679"/>
    </source>
</evidence>
<evidence type="ECO:0000256" key="3">
    <source>
        <dbReference type="ARBA" id="ARBA00022777"/>
    </source>
</evidence>
<dbReference type="InterPro" id="IPR043129">
    <property type="entry name" value="ATPase_NBD"/>
</dbReference>
<dbReference type="Pfam" id="PF21546">
    <property type="entry name" value="FGGY_C_2"/>
    <property type="match status" value="1"/>
</dbReference>
<sequence length="457" mass="49041">MKPTTPRFIAVLDVGKTNVKLVVHDLDTGDDVFVRTRPNAVVDASPYPHYDVEGMWTFFLDTLKEATADQRIDALSFTTHGATFTLLAGDRLALPILDYEFHGPDVLDDAYAKARPAFAESFTPRLPGGLNAGAQIFWQARTFPESFAKVTAIVPYPQYWAFRFTGVLASERTSLGVHTDLWAPEKRDYSSLARSEGWNRLFAPLCSAFDRLGTVTADIAARTGLSPDTPVFCGIHDSNASLLPHLLSRKPPFTVLSTGTWVIIFAVGGNASSLDARRDGLCNVDAFGNPVPSARFMGGREFDLLTEGRAQKPSADDVRAVLDQGVMVHPTFVPGCGPFPDGKGRWSTDPASLAAGMRTAAVSLYLAMVARSAMAVAGAAGPIILEGPFGRDRLFAEALQSLTQQPVLVAAGATGTSTGAAMLTLGRDGRPDLPADRPVAGIYDLSDLESYADRWAS</sequence>
<dbReference type="InterPro" id="IPR050406">
    <property type="entry name" value="FGGY_Carb_Kinase"/>
</dbReference>
<dbReference type="Proteomes" id="UP000233491">
    <property type="component" value="Unassembled WGS sequence"/>
</dbReference>
<dbReference type="PANTHER" id="PTHR43095">
    <property type="entry name" value="SUGAR KINASE"/>
    <property type="match status" value="1"/>
</dbReference>
<name>A0A1I4S8L2_9HYPH</name>
<evidence type="ECO:0000259" key="4">
    <source>
        <dbReference type="Pfam" id="PF00370"/>
    </source>
</evidence>